<evidence type="ECO:0008006" key="4">
    <source>
        <dbReference type="Google" id="ProtNLM"/>
    </source>
</evidence>
<keyword evidence="3" id="KW-1185">Reference proteome</keyword>
<gene>
    <name evidence="2" type="ORF">FB389_0178</name>
</gene>
<protein>
    <recommendedName>
        <fullName evidence="4">UDP-N-acetylmuramyl pentapeptide phosphotransferase/UDP-N-acetylglucosamine-1-phosphate transferase</fullName>
    </recommendedName>
</protein>
<dbReference type="PROSITE" id="PS51257">
    <property type="entry name" value="PROKAR_LIPOPROTEIN"/>
    <property type="match status" value="1"/>
</dbReference>
<proteinExistence type="predicted"/>
<reference evidence="2 3" key="1">
    <citation type="submission" date="2019-06" db="EMBL/GenBank/DDBJ databases">
        <title>Sequencing the genomes of 1000 actinobacteria strains.</title>
        <authorList>
            <person name="Klenk H.-P."/>
        </authorList>
    </citation>
    <scope>NUCLEOTIDE SEQUENCE [LARGE SCALE GENOMIC DNA]</scope>
    <source>
        <strain evidence="2 3">DSM 10596</strain>
    </source>
</reference>
<evidence type="ECO:0000256" key="1">
    <source>
        <dbReference type="SAM" id="SignalP"/>
    </source>
</evidence>
<feature type="chain" id="PRO_5039606604" description="UDP-N-acetylmuramyl pentapeptide phosphotransferase/UDP-N-acetylglucosamine-1-phosphate transferase" evidence="1">
    <location>
        <begin position="22"/>
        <end position="285"/>
    </location>
</feature>
<evidence type="ECO:0000313" key="2">
    <source>
        <dbReference type="EMBL" id="TQK75548.1"/>
    </source>
</evidence>
<dbReference type="EMBL" id="VFNV01000001">
    <property type="protein sequence ID" value="TQK75548.1"/>
    <property type="molecule type" value="Genomic_DNA"/>
</dbReference>
<accession>A0A542SLV5</accession>
<dbReference type="AlphaFoldDB" id="A0A542SLV5"/>
<dbReference type="OrthoDB" id="2679245at2"/>
<feature type="signal peptide" evidence="1">
    <location>
        <begin position="1"/>
        <end position="21"/>
    </location>
</feature>
<dbReference type="Proteomes" id="UP000316181">
    <property type="component" value="Unassembled WGS sequence"/>
</dbReference>
<keyword evidence="1" id="KW-0732">Signal</keyword>
<comment type="caution">
    <text evidence="2">The sequence shown here is derived from an EMBL/GenBank/DDBJ whole genome shotgun (WGS) entry which is preliminary data.</text>
</comment>
<name>A0A542SLV5_9MICO</name>
<sequence length="285" mass="28615">MSKGRTLAAALGAAATGAACAWGTRAIIAQRARTSAPLARALRRENYRGEQVTLAEGPALAVALTAAQAVNARMRRDPGAAACAPVVAAAGLLGALDDFADPDPKRARGLRGHLRALRAGTVTTGAVKLVGIALAAGGGALVLEKSRSQANPAARCVRVATDTALIAATTNLVNLFDLRPGRAVKAASLLVAPLGAQSLVVLGPIAAVAVDDVRGRSMAGDAGANALGASVAMTWARHLPTGVKVALTIVVVGLNLASERVSFSAVIDANPVLAWIDALGRASAR</sequence>
<dbReference type="RefSeq" id="WP_142110948.1">
    <property type="nucleotide sequence ID" value="NZ_BAAATB010000001.1"/>
</dbReference>
<evidence type="ECO:0000313" key="3">
    <source>
        <dbReference type="Proteomes" id="UP000316181"/>
    </source>
</evidence>
<organism evidence="2 3">
    <name type="scientific">Rarobacter incanus</name>
    <dbReference type="NCBI Taxonomy" id="153494"/>
    <lineage>
        <taxon>Bacteria</taxon>
        <taxon>Bacillati</taxon>
        <taxon>Actinomycetota</taxon>
        <taxon>Actinomycetes</taxon>
        <taxon>Micrococcales</taxon>
        <taxon>Rarobacteraceae</taxon>
        <taxon>Rarobacter</taxon>
    </lineage>
</organism>